<feature type="domain" description="GGDEF" evidence="4">
    <location>
        <begin position="531"/>
        <end position="665"/>
    </location>
</feature>
<dbReference type="SMART" id="SM00065">
    <property type="entry name" value="GAF"/>
    <property type="match status" value="2"/>
</dbReference>
<dbReference type="SMART" id="SM00086">
    <property type="entry name" value="PAC"/>
    <property type="match status" value="1"/>
</dbReference>
<dbReference type="Gene3D" id="3.30.450.20">
    <property type="entry name" value="PAS domain"/>
    <property type="match status" value="1"/>
</dbReference>
<dbReference type="PROSITE" id="PS50113">
    <property type="entry name" value="PAC"/>
    <property type="match status" value="1"/>
</dbReference>
<dbReference type="SUPFAM" id="SSF55073">
    <property type="entry name" value="Nucleotide cyclase"/>
    <property type="match status" value="1"/>
</dbReference>
<evidence type="ECO:0000313" key="6">
    <source>
        <dbReference type="Proteomes" id="UP000013232"/>
    </source>
</evidence>
<feature type="domain" description="EAL" evidence="3">
    <location>
        <begin position="674"/>
        <end position="928"/>
    </location>
</feature>
<dbReference type="AlphaFoldDB" id="N6Z5B5"/>
<feature type="domain" description="PAS" evidence="1">
    <location>
        <begin position="374"/>
        <end position="420"/>
    </location>
</feature>
<protein>
    <submittedName>
        <fullName evidence="5">PAS/PAC and GAF sensor-containing diguanylate cyclase/phosphodiesterase</fullName>
    </submittedName>
</protein>
<dbReference type="InterPro" id="IPR052155">
    <property type="entry name" value="Biofilm_reg_signaling"/>
</dbReference>
<gene>
    <name evidence="5" type="ORF">C666_05515</name>
</gene>
<dbReference type="Pfam" id="PF13426">
    <property type="entry name" value="PAS_9"/>
    <property type="match status" value="1"/>
</dbReference>
<dbReference type="NCBIfam" id="TIGR00229">
    <property type="entry name" value="sensory_box"/>
    <property type="match status" value="1"/>
</dbReference>
<accession>N6Z5B5</accession>
<dbReference type="InterPro" id="IPR035965">
    <property type="entry name" value="PAS-like_dom_sf"/>
</dbReference>
<reference evidence="5 6" key="1">
    <citation type="submission" date="2012-09" db="EMBL/GenBank/DDBJ databases">
        <title>Draft Genome Sequences of 6 Strains from Genus Thauera.</title>
        <authorList>
            <person name="Liu B."/>
            <person name="Shapleigh J.P."/>
            <person name="Frostegard A.H."/>
        </authorList>
    </citation>
    <scope>NUCLEOTIDE SEQUENCE [LARGE SCALE GENOMIC DNA]</scope>
    <source>
        <strain evidence="6">47Lol / DSM 12138</strain>
    </source>
</reference>
<dbReference type="InterPro" id="IPR029787">
    <property type="entry name" value="Nucleotide_cyclase"/>
</dbReference>
<evidence type="ECO:0000313" key="5">
    <source>
        <dbReference type="EMBL" id="ENO89618.1"/>
    </source>
</evidence>
<sequence length="939" mass="103219">MSIPQIPWLPSASPAAAPAVFERGGDFAACADPSERKRIEIALDALARRYAQLSGVAFYQAVCRHLVETLDLGSVFVGALSTGGDRIDVQAGWSRSGALAPWSYALEGTPCAEVIQGGPRLYPTGGADTFSPHKALRDRQIEAYCGTPLLDKHGRAIGLIVALSSGPLIDAHDVNTLLDVFDDRVSAEMQREAAEAALNRRIAVEGLIARLSTELILVAPDALDSALDRALRLVGEFAGVERASVCQMARNSGQVDNTHEWCAAGIPPQRLVLQGIRFDDDFMASRLIRTHSLAVMDDVRALPADEWPEREWLCEAGFRSILMAPMVSDTRLIGFVSLSMTTAPRRWSDEDRILVRLVSNAVSSLLERKRAEDGRRLAASVFTNANEAIMITDPQGAIIDVNAAFTRITGYPRDEVLGRTPHLLSSGHHDKHFYAELWRALSEDGQWQGEIWNRRRNGDDYVEWLTISALRDEHGEISHYLALFSDISAQKAHQSQLEYIAHFDALTGLPNRVLLHDRLERAMAQARRSGRLVVAAYIDLDGFKAVNDRHGHQMGDQLLAELAMRMRTTLREGDSVSRLGGDEFFAVLVELPDPTACLQLVQRLLGVLAQRVPLGGVELQVSASIGLAFYPQGEEVDADQLLRQADLAMYQAKLTGKNRFHVFDAVQDRSVRGQHQTLVRIEQGLERGEFVLHYQPKVNMRSGQLIGAEALIRWQHPEEGLVGPAAFLPVIENHPLAIRLGEWVIGSALAQVAAWQGEGLRVPVSVNIGAHHLQVADFMPRLCRLLAARPEVPPAMLELEVLESSALESLQQASRVIEACAEIGVSFALDDFGTGYSSLAYLKRLPAACLKIDQMFVRDMLHDSEDRAILQAIIGLASAFRRKVIAEGVETIEQGALLLELGCETAQGFYISRPLPAADLPGWAAGWLPPEDWRSVPRA</sequence>
<dbReference type="InterPro" id="IPR029016">
    <property type="entry name" value="GAF-like_dom_sf"/>
</dbReference>
<keyword evidence="6" id="KW-1185">Reference proteome</keyword>
<dbReference type="InterPro" id="IPR000160">
    <property type="entry name" value="GGDEF_dom"/>
</dbReference>
<dbReference type="SMART" id="SM00091">
    <property type="entry name" value="PAS"/>
    <property type="match status" value="1"/>
</dbReference>
<evidence type="ECO:0000259" key="1">
    <source>
        <dbReference type="PROSITE" id="PS50112"/>
    </source>
</evidence>
<dbReference type="CDD" id="cd00130">
    <property type="entry name" value="PAS"/>
    <property type="match status" value="1"/>
</dbReference>
<dbReference type="SMART" id="SM00052">
    <property type="entry name" value="EAL"/>
    <property type="match status" value="1"/>
</dbReference>
<name>N6Z5B5_THAL4</name>
<comment type="caution">
    <text evidence="5">The sequence shown here is derived from an EMBL/GenBank/DDBJ whole genome shotgun (WGS) entry which is preliminary data.</text>
</comment>
<dbReference type="PROSITE" id="PS50112">
    <property type="entry name" value="PAS"/>
    <property type="match status" value="1"/>
</dbReference>
<evidence type="ECO:0000259" key="3">
    <source>
        <dbReference type="PROSITE" id="PS50883"/>
    </source>
</evidence>
<dbReference type="OrthoDB" id="9813903at2"/>
<dbReference type="Pfam" id="PF01590">
    <property type="entry name" value="GAF"/>
    <property type="match status" value="2"/>
</dbReference>
<dbReference type="NCBIfam" id="TIGR00254">
    <property type="entry name" value="GGDEF"/>
    <property type="match status" value="1"/>
</dbReference>
<dbReference type="InterPro" id="IPR000700">
    <property type="entry name" value="PAS-assoc_C"/>
</dbReference>
<dbReference type="InterPro" id="IPR000014">
    <property type="entry name" value="PAS"/>
</dbReference>
<dbReference type="SUPFAM" id="SSF55785">
    <property type="entry name" value="PYP-like sensor domain (PAS domain)"/>
    <property type="match status" value="1"/>
</dbReference>
<organism evidence="5 6">
    <name type="scientific">Thauera linaloolentis (strain DSM 12138 / JCM 21573 / CCUG 41526 / CIP 105981 / IAM 15112 / NBRC 102519 / 47Lol)</name>
    <dbReference type="NCBI Taxonomy" id="1123367"/>
    <lineage>
        <taxon>Bacteria</taxon>
        <taxon>Pseudomonadati</taxon>
        <taxon>Pseudomonadota</taxon>
        <taxon>Betaproteobacteria</taxon>
        <taxon>Rhodocyclales</taxon>
        <taxon>Zoogloeaceae</taxon>
        <taxon>Thauera</taxon>
    </lineage>
</organism>
<dbReference type="Pfam" id="PF00563">
    <property type="entry name" value="EAL"/>
    <property type="match status" value="1"/>
</dbReference>
<dbReference type="Proteomes" id="UP000013232">
    <property type="component" value="Unassembled WGS sequence"/>
</dbReference>
<dbReference type="InterPro" id="IPR035919">
    <property type="entry name" value="EAL_sf"/>
</dbReference>
<dbReference type="InterPro" id="IPR003018">
    <property type="entry name" value="GAF"/>
</dbReference>
<evidence type="ECO:0000259" key="2">
    <source>
        <dbReference type="PROSITE" id="PS50113"/>
    </source>
</evidence>
<feature type="domain" description="PAC" evidence="2">
    <location>
        <begin position="447"/>
        <end position="499"/>
    </location>
</feature>
<dbReference type="Pfam" id="PF00990">
    <property type="entry name" value="GGDEF"/>
    <property type="match status" value="1"/>
</dbReference>
<dbReference type="Gene3D" id="3.20.20.450">
    <property type="entry name" value="EAL domain"/>
    <property type="match status" value="1"/>
</dbReference>
<dbReference type="Gene3D" id="3.30.70.270">
    <property type="match status" value="1"/>
</dbReference>
<dbReference type="PROSITE" id="PS50887">
    <property type="entry name" value="GGDEF"/>
    <property type="match status" value="1"/>
</dbReference>
<dbReference type="PANTHER" id="PTHR44757">
    <property type="entry name" value="DIGUANYLATE CYCLASE DGCP"/>
    <property type="match status" value="1"/>
</dbReference>
<dbReference type="CDD" id="cd01949">
    <property type="entry name" value="GGDEF"/>
    <property type="match status" value="1"/>
</dbReference>
<dbReference type="RefSeq" id="WP_004335084.1">
    <property type="nucleotide sequence ID" value="NZ_AMXE01000012.1"/>
</dbReference>
<dbReference type="InterPro" id="IPR001610">
    <property type="entry name" value="PAC"/>
</dbReference>
<dbReference type="InterPro" id="IPR001633">
    <property type="entry name" value="EAL_dom"/>
</dbReference>
<dbReference type="InterPro" id="IPR043128">
    <property type="entry name" value="Rev_trsase/Diguanyl_cyclase"/>
</dbReference>
<dbReference type="CDD" id="cd01948">
    <property type="entry name" value="EAL"/>
    <property type="match status" value="1"/>
</dbReference>
<dbReference type="STRING" id="1123367.GCA_000621305_01472"/>
<proteinExistence type="predicted"/>
<dbReference type="PANTHER" id="PTHR44757:SF2">
    <property type="entry name" value="BIOFILM ARCHITECTURE MAINTENANCE PROTEIN MBAA"/>
    <property type="match status" value="1"/>
</dbReference>
<dbReference type="SUPFAM" id="SSF141868">
    <property type="entry name" value="EAL domain-like"/>
    <property type="match status" value="1"/>
</dbReference>
<dbReference type="SMART" id="SM00267">
    <property type="entry name" value="GGDEF"/>
    <property type="match status" value="1"/>
</dbReference>
<evidence type="ECO:0000259" key="4">
    <source>
        <dbReference type="PROSITE" id="PS50887"/>
    </source>
</evidence>
<dbReference type="Gene3D" id="3.30.450.40">
    <property type="match status" value="1"/>
</dbReference>
<dbReference type="eggNOG" id="COG5001">
    <property type="taxonomic scope" value="Bacteria"/>
</dbReference>
<dbReference type="SUPFAM" id="SSF55781">
    <property type="entry name" value="GAF domain-like"/>
    <property type="match status" value="2"/>
</dbReference>
<dbReference type="PROSITE" id="PS50883">
    <property type="entry name" value="EAL"/>
    <property type="match status" value="1"/>
</dbReference>
<dbReference type="EMBL" id="AMXE01000012">
    <property type="protein sequence ID" value="ENO89618.1"/>
    <property type="molecule type" value="Genomic_DNA"/>
</dbReference>